<evidence type="ECO:0000256" key="6">
    <source>
        <dbReference type="SAM" id="Phobius"/>
    </source>
</evidence>
<dbReference type="eggNOG" id="COG2814">
    <property type="taxonomic scope" value="Bacteria"/>
</dbReference>
<dbReference type="EMBL" id="CP007155">
    <property type="protein sequence ID" value="AHH94897.1"/>
    <property type="molecule type" value="Genomic_DNA"/>
</dbReference>
<dbReference type="Proteomes" id="UP000019225">
    <property type="component" value="Chromosome"/>
</dbReference>
<evidence type="ECO:0000256" key="2">
    <source>
        <dbReference type="ARBA" id="ARBA00022475"/>
    </source>
</evidence>
<reference evidence="8 9" key="1">
    <citation type="journal article" date="2014" name="BMC Genomics">
        <title>Complete genome sequence of producer of the glycopeptide antibiotic Aculeximycin Kutzneria albida DSM 43870T, a representative of minor genus of Pseudonocardiaceae.</title>
        <authorList>
            <person name="Rebets Y."/>
            <person name="Tokovenko B."/>
            <person name="Lushchyk I."/>
            <person name="Ruckert C."/>
            <person name="Zaburannyi N."/>
            <person name="Bechthold A."/>
            <person name="Kalinowski J."/>
            <person name="Luzhetskyy A."/>
        </authorList>
    </citation>
    <scope>NUCLEOTIDE SEQUENCE [LARGE SCALE GENOMIC DNA]</scope>
    <source>
        <strain evidence="8">DSM 43870</strain>
    </source>
</reference>
<dbReference type="AlphaFoldDB" id="W5W213"/>
<dbReference type="KEGG" id="kal:KALB_1525"/>
<feature type="transmembrane region" description="Helical" evidence="6">
    <location>
        <begin position="319"/>
        <end position="339"/>
    </location>
</feature>
<feature type="transmembrane region" description="Helical" evidence="6">
    <location>
        <begin position="191"/>
        <end position="213"/>
    </location>
</feature>
<feature type="transmembrane region" description="Helical" evidence="6">
    <location>
        <begin position="345"/>
        <end position="363"/>
    </location>
</feature>
<comment type="subcellular location">
    <subcellularLocation>
        <location evidence="1">Cell membrane</location>
        <topology evidence="1">Multi-pass membrane protein</topology>
    </subcellularLocation>
</comment>
<keyword evidence="2" id="KW-1003">Cell membrane</keyword>
<feature type="transmembrane region" description="Helical" evidence="6">
    <location>
        <begin position="285"/>
        <end position="307"/>
    </location>
</feature>
<evidence type="ECO:0000256" key="1">
    <source>
        <dbReference type="ARBA" id="ARBA00004651"/>
    </source>
</evidence>
<feature type="transmembrane region" description="Helical" evidence="6">
    <location>
        <begin position="60"/>
        <end position="84"/>
    </location>
</feature>
<feature type="transmembrane region" description="Helical" evidence="6">
    <location>
        <begin position="384"/>
        <end position="402"/>
    </location>
</feature>
<dbReference type="PATRIC" id="fig|1449976.3.peg.1527"/>
<dbReference type="PROSITE" id="PS50850">
    <property type="entry name" value="MFS"/>
    <property type="match status" value="1"/>
</dbReference>
<keyword evidence="3 6" id="KW-0812">Transmembrane</keyword>
<keyword evidence="9" id="KW-1185">Reference proteome</keyword>
<dbReference type="Gene3D" id="1.20.1250.20">
    <property type="entry name" value="MFS general substrate transporter like domains"/>
    <property type="match status" value="1"/>
</dbReference>
<organism evidence="8 9">
    <name type="scientific">Kutzneria albida DSM 43870</name>
    <dbReference type="NCBI Taxonomy" id="1449976"/>
    <lineage>
        <taxon>Bacteria</taxon>
        <taxon>Bacillati</taxon>
        <taxon>Actinomycetota</taxon>
        <taxon>Actinomycetes</taxon>
        <taxon>Pseudonocardiales</taxon>
        <taxon>Pseudonocardiaceae</taxon>
        <taxon>Kutzneria</taxon>
    </lineage>
</organism>
<accession>W5W213</accession>
<feature type="domain" description="Major facilitator superfamily (MFS) profile" evidence="7">
    <location>
        <begin position="253"/>
        <end position="436"/>
    </location>
</feature>
<feature type="transmembrane region" description="Helical" evidence="6">
    <location>
        <begin position="33"/>
        <end position="54"/>
    </location>
</feature>
<evidence type="ECO:0000313" key="8">
    <source>
        <dbReference type="EMBL" id="AHH94897.1"/>
    </source>
</evidence>
<evidence type="ECO:0000256" key="4">
    <source>
        <dbReference type="ARBA" id="ARBA00022989"/>
    </source>
</evidence>
<evidence type="ECO:0000256" key="5">
    <source>
        <dbReference type="ARBA" id="ARBA00023136"/>
    </source>
</evidence>
<dbReference type="Pfam" id="PF07690">
    <property type="entry name" value="MFS_1"/>
    <property type="match status" value="1"/>
</dbReference>
<proteinExistence type="predicted"/>
<feature type="transmembrane region" description="Helical" evidence="6">
    <location>
        <begin position="256"/>
        <end position="279"/>
    </location>
</feature>
<dbReference type="CDD" id="cd06173">
    <property type="entry name" value="MFS_MefA_like"/>
    <property type="match status" value="1"/>
</dbReference>
<dbReference type="SUPFAM" id="SSF103473">
    <property type="entry name" value="MFS general substrate transporter"/>
    <property type="match status" value="1"/>
</dbReference>
<evidence type="ECO:0000256" key="3">
    <source>
        <dbReference type="ARBA" id="ARBA00022692"/>
    </source>
</evidence>
<keyword evidence="4 6" id="KW-1133">Transmembrane helix</keyword>
<evidence type="ECO:0000259" key="7">
    <source>
        <dbReference type="PROSITE" id="PS50850"/>
    </source>
</evidence>
<keyword evidence="5 6" id="KW-0472">Membrane</keyword>
<sequence>MRSPRAERTDVTADPPPVRHGIRTPAFRRLLRVWFIALVGDGIRVTALPVFAAISTRDPLAVSAVAVAEVLPWLLVSLPAGALVDRMRPRTVVLCAHSARALLTAALAGLVLVNQAGVLVLVVFAFLVTSAQTFADSAEQLLLVELAGPEDLDRANGWFVTAETIGLDLAGPLAAGLVLAAEPAGDGLVLAWPPALCFALNALAFLVAAVEVARLPDVVPERGEPAPGDQRSALVRLRADLLEGGRFLLRSRGLRALVGTVMITAFAVSAANAVTALYVVQTLGAPAAVMSAMLIALSLGTLLAARVSPLLAGKVGDGPVMIGSLVLLGAGMVLVGAVPSVATAVLGYLVVGCAVGGWNVLAASRRQRLTPSRMMGRVSSTYRVLTWGFMPLGAGLAGPLAVQTSLRAVFLVVGVLIAAAALLAARALLRVPEPAV</sequence>
<evidence type="ECO:0000313" key="9">
    <source>
        <dbReference type="Proteomes" id="UP000019225"/>
    </source>
</evidence>
<dbReference type="InterPro" id="IPR036259">
    <property type="entry name" value="MFS_trans_sf"/>
</dbReference>
<dbReference type="InterPro" id="IPR011701">
    <property type="entry name" value="MFS"/>
</dbReference>
<dbReference type="STRING" id="1449976.KALB_1525"/>
<dbReference type="InterPro" id="IPR020846">
    <property type="entry name" value="MFS_dom"/>
</dbReference>
<dbReference type="GO" id="GO:0022857">
    <property type="term" value="F:transmembrane transporter activity"/>
    <property type="evidence" value="ECO:0007669"/>
    <property type="project" value="InterPro"/>
</dbReference>
<gene>
    <name evidence="8" type="ORF">KALB_1525</name>
</gene>
<dbReference type="PANTHER" id="PTHR23513">
    <property type="entry name" value="INTEGRAL MEMBRANE EFFLUX PROTEIN-RELATED"/>
    <property type="match status" value="1"/>
</dbReference>
<dbReference type="GO" id="GO:0005886">
    <property type="term" value="C:plasma membrane"/>
    <property type="evidence" value="ECO:0007669"/>
    <property type="project" value="UniProtKB-SubCell"/>
</dbReference>
<dbReference type="HOGENOM" id="CLU_034180_13_2_11"/>
<dbReference type="PANTHER" id="PTHR23513:SF6">
    <property type="entry name" value="MAJOR FACILITATOR SUPERFAMILY ASSOCIATED DOMAIN-CONTAINING PROTEIN"/>
    <property type="match status" value="1"/>
</dbReference>
<name>W5W213_9PSEU</name>
<protein>
    <submittedName>
        <fullName evidence="8">Putative membrane protein</fullName>
    </submittedName>
</protein>
<feature type="transmembrane region" description="Helical" evidence="6">
    <location>
        <begin position="105"/>
        <end position="128"/>
    </location>
</feature>
<feature type="transmembrane region" description="Helical" evidence="6">
    <location>
        <begin position="408"/>
        <end position="429"/>
    </location>
</feature>